<dbReference type="Pfam" id="PF01612">
    <property type="entry name" value="DNA_pol_A_exo1"/>
    <property type="match status" value="1"/>
</dbReference>
<dbReference type="Pfam" id="PF18305">
    <property type="entry name" value="DNA_pol_A_exoN"/>
    <property type="match status" value="1"/>
</dbReference>
<sequence length="418" mass="46081">MTETTPEEETPPTPLLEPAEGVPDVIETEEQLAAMAERFAAGHGPIAADAERASGFRYGQATYLAQFKRAGAGIALIDTDALPDLSSLNAAFGDAEWVFHAASQDLPGMRDLGLTPASVFDTELAARLLGWPKVGLAAVVERELGFALAKEHSAQDWSTRPLPHSWLVYAALDVEVLLDLRDGLHAHLVEAGKLEWARQEFEAVRTAPPPEPRVDPWRRTSGSHQIRDQRGLAIVKSLWEARDKDAQRRDVSPGRVLRDAAIVAAAQARPASLDALLRVREWQSKGTKRRAPHWYPAIEAAMALPDRELPPKRGPRGDGPPQPRMWREKRPDAAARLAHARDDVTALVERHDVPAENLLQPDALRRCCWEYRGGGEQWIRDFLAGRGARPWQIDLLAPMLAESFDAAEAESEADASED</sequence>
<dbReference type="Proteomes" id="UP000652354">
    <property type="component" value="Unassembled WGS sequence"/>
</dbReference>
<dbReference type="InterPro" id="IPR044876">
    <property type="entry name" value="HRDC_dom_sf"/>
</dbReference>
<dbReference type="AlphaFoldDB" id="A0A919Q306"/>
<feature type="domain" description="HRDC" evidence="2">
    <location>
        <begin position="228"/>
        <end position="308"/>
    </location>
</feature>
<proteinExistence type="predicted"/>
<evidence type="ECO:0000313" key="4">
    <source>
        <dbReference type="Proteomes" id="UP000652354"/>
    </source>
</evidence>
<feature type="region of interest" description="Disordered" evidence="1">
    <location>
        <begin position="305"/>
        <end position="332"/>
    </location>
</feature>
<dbReference type="RefSeq" id="WP_239066561.1">
    <property type="nucleotide sequence ID" value="NZ_BONR01000002.1"/>
</dbReference>
<reference evidence="3" key="1">
    <citation type="submission" date="2021-01" db="EMBL/GenBank/DDBJ databases">
        <title>Whole genome shotgun sequence of Demequina activiva NBRC 110675.</title>
        <authorList>
            <person name="Komaki H."/>
            <person name="Tamura T."/>
        </authorList>
    </citation>
    <scope>NUCLEOTIDE SEQUENCE</scope>
    <source>
        <strain evidence="3">NBRC 110675</strain>
    </source>
</reference>
<protein>
    <submittedName>
        <fullName evidence="3">3'-5' exonuclease</fullName>
    </submittedName>
</protein>
<dbReference type="PANTHER" id="PTHR47649:SF1">
    <property type="entry name" value="RIBONUCLEASE D"/>
    <property type="match status" value="1"/>
</dbReference>
<dbReference type="Gene3D" id="1.10.150.80">
    <property type="entry name" value="HRDC domain"/>
    <property type="match status" value="2"/>
</dbReference>
<dbReference type="PANTHER" id="PTHR47649">
    <property type="entry name" value="RIBONUCLEASE D"/>
    <property type="match status" value="1"/>
</dbReference>
<gene>
    <name evidence="3" type="ORF">Dac01nite_14260</name>
</gene>
<keyword evidence="3" id="KW-0540">Nuclease</keyword>
<evidence type="ECO:0000256" key="1">
    <source>
        <dbReference type="SAM" id="MobiDB-lite"/>
    </source>
</evidence>
<keyword evidence="4" id="KW-1185">Reference proteome</keyword>
<dbReference type="Pfam" id="PF00570">
    <property type="entry name" value="HRDC"/>
    <property type="match status" value="1"/>
</dbReference>
<dbReference type="InterPro" id="IPR010997">
    <property type="entry name" value="HRDC-like_sf"/>
</dbReference>
<feature type="region of interest" description="Disordered" evidence="1">
    <location>
        <begin position="1"/>
        <end position="20"/>
    </location>
</feature>
<dbReference type="CDD" id="cd06142">
    <property type="entry name" value="RNaseD_exo"/>
    <property type="match status" value="1"/>
</dbReference>
<dbReference type="InterPro" id="IPR036397">
    <property type="entry name" value="RNaseH_sf"/>
</dbReference>
<name>A0A919Q306_9MICO</name>
<dbReference type="InterPro" id="IPR012337">
    <property type="entry name" value="RNaseH-like_sf"/>
</dbReference>
<organism evidence="3 4">
    <name type="scientific">Demequina activiva</name>
    <dbReference type="NCBI Taxonomy" id="1582364"/>
    <lineage>
        <taxon>Bacteria</taxon>
        <taxon>Bacillati</taxon>
        <taxon>Actinomycetota</taxon>
        <taxon>Actinomycetes</taxon>
        <taxon>Micrococcales</taxon>
        <taxon>Demequinaceae</taxon>
        <taxon>Demequina</taxon>
    </lineage>
</organism>
<evidence type="ECO:0000313" key="3">
    <source>
        <dbReference type="EMBL" id="GIG54674.1"/>
    </source>
</evidence>
<feature type="compositionally biased region" description="Acidic residues" evidence="1">
    <location>
        <begin position="1"/>
        <end position="10"/>
    </location>
</feature>
<comment type="caution">
    <text evidence="3">The sequence shown here is derived from an EMBL/GenBank/DDBJ whole genome shotgun (WGS) entry which is preliminary data.</text>
</comment>
<dbReference type="PROSITE" id="PS50967">
    <property type="entry name" value="HRDC"/>
    <property type="match status" value="1"/>
</dbReference>
<dbReference type="SMART" id="SM00341">
    <property type="entry name" value="HRDC"/>
    <property type="match status" value="1"/>
</dbReference>
<dbReference type="InterPro" id="IPR051086">
    <property type="entry name" value="RNase_D-like"/>
</dbReference>
<keyword evidence="3" id="KW-0269">Exonuclease</keyword>
<accession>A0A919Q306</accession>
<dbReference type="GO" id="GO:0000166">
    <property type="term" value="F:nucleotide binding"/>
    <property type="evidence" value="ECO:0007669"/>
    <property type="project" value="InterPro"/>
</dbReference>
<dbReference type="GO" id="GO:0006139">
    <property type="term" value="P:nucleobase-containing compound metabolic process"/>
    <property type="evidence" value="ECO:0007669"/>
    <property type="project" value="InterPro"/>
</dbReference>
<dbReference type="GO" id="GO:0003676">
    <property type="term" value="F:nucleic acid binding"/>
    <property type="evidence" value="ECO:0007669"/>
    <property type="project" value="InterPro"/>
</dbReference>
<dbReference type="Gene3D" id="3.30.420.10">
    <property type="entry name" value="Ribonuclease H-like superfamily/Ribonuclease H"/>
    <property type="match status" value="1"/>
</dbReference>
<dbReference type="SMART" id="SM00474">
    <property type="entry name" value="35EXOc"/>
    <property type="match status" value="1"/>
</dbReference>
<keyword evidence="3" id="KW-0378">Hydrolase</keyword>
<dbReference type="InterPro" id="IPR002121">
    <property type="entry name" value="HRDC_dom"/>
</dbReference>
<dbReference type="SUPFAM" id="SSF47819">
    <property type="entry name" value="HRDC-like"/>
    <property type="match status" value="1"/>
</dbReference>
<evidence type="ECO:0000259" key="2">
    <source>
        <dbReference type="PROSITE" id="PS50967"/>
    </source>
</evidence>
<dbReference type="SUPFAM" id="SSF53098">
    <property type="entry name" value="Ribonuclease H-like"/>
    <property type="match status" value="1"/>
</dbReference>
<dbReference type="EMBL" id="BONR01000002">
    <property type="protein sequence ID" value="GIG54674.1"/>
    <property type="molecule type" value="Genomic_DNA"/>
</dbReference>
<dbReference type="InterPro" id="IPR002562">
    <property type="entry name" value="3'-5'_exonuclease_dom"/>
</dbReference>
<dbReference type="GO" id="GO:0008408">
    <property type="term" value="F:3'-5' exonuclease activity"/>
    <property type="evidence" value="ECO:0007669"/>
    <property type="project" value="InterPro"/>
</dbReference>
<dbReference type="InterPro" id="IPR041605">
    <property type="entry name" value="Exo_C"/>
</dbReference>